<dbReference type="SUPFAM" id="SSF54909">
    <property type="entry name" value="Dimeric alpha+beta barrel"/>
    <property type="match status" value="1"/>
</dbReference>
<evidence type="ECO:0000259" key="2">
    <source>
        <dbReference type="PROSITE" id="PS51502"/>
    </source>
</evidence>
<comment type="subunit">
    <text evidence="1">Homodimer.</text>
</comment>
<keyword evidence="4" id="KW-1185">Reference proteome</keyword>
<dbReference type="Proteomes" id="UP001218218">
    <property type="component" value="Unassembled WGS sequence"/>
</dbReference>
<evidence type="ECO:0000313" key="4">
    <source>
        <dbReference type="Proteomes" id="UP001218218"/>
    </source>
</evidence>
<dbReference type="PANTHER" id="PTHR33178">
    <property type="match status" value="1"/>
</dbReference>
<dbReference type="Pfam" id="PF07876">
    <property type="entry name" value="Dabb"/>
    <property type="match status" value="1"/>
</dbReference>
<proteinExistence type="predicted"/>
<dbReference type="PANTHER" id="PTHR33178:SF10">
    <property type="entry name" value="STRESS-RESPONSE A_B BARREL DOMAIN-CONTAINING PROTEIN"/>
    <property type="match status" value="1"/>
</dbReference>
<protein>
    <submittedName>
        <fullName evidence="3">Stress responsive A/B barrel domain protein</fullName>
    </submittedName>
</protein>
<dbReference type="InterPro" id="IPR011008">
    <property type="entry name" value="Dimeric_a/b-barrel"/>
</dbReference>
<evidence type="ECO:0000256" key="1">
    <source>
        <dbReference type="ARBA" id="ARBA00011738"/>
    </source>
</evidence>
<evidence type="ECO:0000313" key="3">
    <source>
        <dbReference type="EMBL" id="KAJ7350391.1"/>
    </source>
</evidence>
<comment type="caution">
    <text evidence="3">The sequence shown here is derived from an EMBL/GenBank/DDBJ whole genome shotgun (WGS) entry which is preliminary data.</text>
</comment>
<organism evidence="3 4">
    <name type="scientific">Mycena albidolilacea</name>
    <dbReference type="NCBI Taxonomy" id="1033008"/>
    <lineage>
        <taxon>Eukaryota</taxon>
        <taxon>Fungi</taxon>
        <taxon>Dikarya</taxon>
        <taxon>Basidiomycota</taxon>
        <taxon>Agaricomycotina</taxon>
        <taxon>Agaricomycetes</taxon>
        <taxon>Agaricomycetidae</taxon>
        <taxon>Agaricales</taxon>
        <taxon>Marasmiineae</taxon>
        <taxon>Mycenaceae</taxon>
        <taxon>Mycena</taxon>
    </lineage>
</organism>
<dbReference type="SMART" id="SM00886">
    <property type="entry name" value="Dabb"/>
    <property type="match status" value="1"/>
</dbReference>
<dbReference type="InterPro" id="IPR013097">
    <property type="entry name" value="Dabb"/>
</dbReference>
<feature type="domain" description="Stress-response A/B barrel" evidence="2">
    <location>
        <begin position="3"/>
        <end position="103"/>
    </location>
</feature>
<gene>
    <name evidence="3" type="ORF">DFH08DRAFT_861284</name>
</gene>
<sequence>MSLIHLVLFRFKAGPEVVQDVCKRMLDLKESCIHPQSGKPYIKSLTGGKDNSIEGKQDGIEYAFVVEFESTADRKYYVETDPIHQAFKKSIENVVEKVIVVDYTVGQFSKPE</sequence>
<dbReference type="AlphaFoldDB" id="A0AAD7ET08"/>
<dbReference type="Gene3D" id="3.30.70.100">
    <property type="match status" value="1"/>
</dbReference>
<dbReference type="InterPro" id="IPR044662">
    <property type="entry name" value="HS1/DABB1-like"/>
</dbReference>
<reference evidence="3" key="1">
    <citation type="submission" date="2023-03" db="EMBL/GenBank/DDBJ databases">
        <title>Massive genome expansion in bonnet fungi (Mycena s.s.) driven by repeated elements and novel gene families across ecological guilds.</title>
        <authorList>
            <consortium name="Lawrence Berkeley National Laboratory"/>
            <person name="Harder C.B."/>
            <person name="Miyauchi S."/>
            <person name="Viragh M."/>
            <person name="Kuo A."/>
            <person name="Thoen E."/>
            <person name="Andreopoulos B."/>
            <person name="Lu D."/>
            <person name="Skrede I."/>
            <person name="Drula E."/>
            <person name="Henrissat B."/>
            <person name="Morin E."/>
            <person name="Kohler A."/>
            <person name="Barry K."/>
            <person name="LaButti K."/>
            <person name="Morin E."/>
            <person name="Salamov A."/>
            <person name="Lipzen A."/>
            <person name="Mereny Z."/>
            <person name="Hegedus B."/>
            <person name="Baldrian P."/>
            <person name="Stursova M."/>
            <person name="Weitz H."/>
            <person name="Taylor A."/>
            <person name="Grigoriev I.V."/>
            <person name="Nagy L.G."/>
            <person name="Martin F."/>
            <person name="Kauserud H."/>
        </authorList>
    </citation>
    <scope>NUCLEOTIDE SEQUENCE</scope>
    <source>
        <strain evidence="3">CBHHK002</strain>
    </source>
</reference>
<dbReference type="EMBL" id="JARIHO010000014">
    <property type="protein sequence ID" value="KAJ7350391.1"/>
    <property type="molecule type" value="Genomic_DNA"/>
</dbReference>
<accession>A0AAD7ET08</accession>
<dbReference type="PROSITE" id="PS51502">
    <property type="entry name" value="S_R_A_B_BARREL"/>
    <property type="match status" value="1"/>
</dbReference>
<name>A0AAD7ET08_9AGAR</name>